<evidence type="ECO:0000259" key="14">
    <source>
        <dbReference type="PROSITE" id="PS51747"/>
    </source>
</evidence>
<dbReference type="InterPro" id="IPR016193">
    <property type="entry name" value="Cytidine_deaminase-like"/>
</dbReference>
<evidence type="ECO:0000256" key="5">
    <source>
        <dbReference type="ARBA" id="ARBA00022723"/>
    </source>
</evidence>
<comment type="catalytic activity">
    <reaction evidence="13">
        <text>2'-deoxycytidine + H2O + H(+) = 2'-deoxyuridine + NH4(+)</text>
        <dbReference type="Rhea" id="RHEA:13433"/>
        <dbReference type="ChEBI" id="CHEBI:15377"/>
        <dbReference type="ChEBI" id="CHEBI:15378"/>
        <dbReference type="ChEBI" id="CHEBI:15698"/>
        <dbReference type="ChEBI" id="CHEBI:16450"/>
        <dbReference type="ChEBI" id="CHEBI:28938"/>
        <dbReference type="EC" id="3.5.4.5"/>
    </reaction>
</comment>
<dbReference type="PANTHER" id="PTHR11644">
    <property type="entry name" value="CYTIDINE DEAMINASE"/>
    <property type="match status" value="1"/>
</dbReference>
<keyword evidence="16" id="KW-1185">Reference proteome</keyword>
<dbReference type="PROSITE" id="PS51747">
    <property type="entry name" value="CYT_DCMP_DEAMINASES_2"/>
    <property type="match status" value="1"/>
</dbReference>
<gene>
    <name evidence="15" type="ORF">GSLYS_00022365001</name>
</gene>
<comment type="similarity">
    <text evidence="3 13">Belongs to the cytidine and deoxycytidylate deaminase family.</text>
</comment>
<evidence type="ECO:0000256" key="8">
    <source>
        <dbReference type="ARBA" id="ARBA00032005"/>
    </source>
</evidence>
<feature type="binding site" evidence="12">
    <location>
        <position position="91"/>
    </location>
    <ligand>
        <name>Zn(2+)</name>
        <dbReference type="ChEBI" id="CHEBI:29105"/>
        <note>catalytic</note>
    </ligand>
</feature>
<feature type="binding site" evidence="12">
    <location>
        <position position="88"/>
    </location>
    <ligand>
        <name>Zn(2+)</name>
        <dbReference type="ChEBI" id="CHEBI:29105"/>
        <note>catalytic</note>
    </ligand>
</feature>
<dbReference type="NCBIfam" id="TIGR01354">
    <property type="entry name" value="cyt_deam_tetra"/>
    <property type="match status" value="1"/>
</dbReference>
<dbReference type="FunFam" id="3.40.140.10:FF:000008">
    <property type="entry name" value="Cytidine deaminase"/>
    <property type="match status" value="1"/>
</dbReference>
<dbReference type="Pfam" id="PF00383">
    <property type="entry name" value="dCMP_cyt_deam_1"/>
    <property type="match status" value="1"/>
</dbReference>
<evidence type="ECO:0000256" key="4">
    <source>
        <dbReference type="ARBA" id="ARBA00012783"/>
    </source>
</evidence>
<name>A0AAV2IR45_LYMST</name>
<feature type="binding site" evidence="12">
    <location>
        <position position="55"/>
    </location>
    <ligand>
        <name>Zn(2+)</name>
        <dbReference type="ChEBI" id="CHEBI:29105"/>
        <note>catalytic</note>
    </ligand>
</feature>
<keyword evidence="5 12" id="KW-0479">Metal-binding</keyword>
<feature type="binding site" evidence="11">
    <location>
        <begin position="44"/>
        <end position="50"/>
    </location>
    <ligand>
        <name>substrate</name>
    </ligand>
</feature>
<dbReference type="Proteomes" id="UP001497497">
    <property type="component" value="Unassembled WGS sequence"/>
</dbReference>
<dbReference type="SUPFAM" id="SSF53927">
    <property type="entry name" value="Cytidine deaminase-like"/>
    <property type="match status" value="1"/>
</dbReference>
<dbReference type="Gene3D" id="3.40.140.10">
    <property type="entry name" value="Cytidine Deaminase, domain 2"/>
    <property type="match status" value="1"/>
</dbReference>
<sequence length="104" mass="11395">MENTEKELIEAALDVRTRAYAPYSNFKVGAALRTKSGKIYTGCNVESASYGLTVCAERVAIWKAVSEGEKEFTEIAVVADTQELTPPCGVCRQIIWEFCGDVPV</sequence>
<feature type="non-terminal residue" evidence="15">
    <location>
        <position position="104"/>
    </location>
</feature>
<dbReference type="GO" id="GO:0008270">
    <property type="term" value="F:zinc ion binding"/>
    <property type="evidence" value="ECO:0007669"/>
    <property type="project" value="UniProtKB-UniRule"/>
</dbReference>
<reference evidence="15 16" key="1">
    <citation type="submission" date="2024-04" db="EMBL/GenBank/DDBJ databases">
        <authorList>
            <consortium name="Genoscope - CEA"/>
            <person name="William W."/>
        </authorList>
    </citation>
    <scope>NUCLEOTIDE SEQUENCE [LARGE SCALE GENOMIC DNA]</scope>
</reference>
<dbReference type="NCBIfam" id="NF004064">
    <property type="entry name" value="PRK05578.1"/>
    <property type="match status" value="1"/>
</dbReference>
<evidence type="ECO:0000256" key="7">
    <source>
        <dbReference type="ARBA" id="ARBA00022833"/>
    </source>
</evidence>
<dbReference type="PROSITE" id="PS00903">
    <property type="entry name" value="CYT_DCMP_DEAMINASES_1"/>
    <property type="match status" value="1"/>
</dbReference>
<evidence type="ECO:0000256" key="12">
    <source>
        <dbReference type="PIRSR" id="PIRSR606262-3"/>
    </source>
</evidence>
<evidence type="ECO:0000256" key="10">
    <source>
        <dbReference type="PIRSR" id="PIRSR606262-1"/>
    </source>
</evidence>
<dbReference type="InterPro" id="IPR050202">
    <property type="entry name" value="Cyt/Deoxycyt_deaminase"/>
</dbReference>
<evidence type="ECO:0000256" key="9">
    <source>
        <dbReference type="ARBA" id="ARBA00049558"/>
    </source>
</evidence>
<evidence type="ECO:0000313" key="16">
    <source>
        <dbReference type="Proteomes" id="UP001497497"/>
    </source>
</evidence>
<evidence type="ECO:0000256" key="6">
    <source>
        <dbReference type="ARBA" id="ARBA00022801"/>
    </source>
</evidence>
<dbReference type="GO" id="GO:0004126">
    <property type="term" value="F:cytidine deaminase activity"/>
    <property type="evidence" value="ECO:0007669"/>
    <property type="project" value="UniProtKB-UniRule"/>
</dbReference>
<evidence type="ECO:0000256" key="3">
    <source>
        <dbReference type="ARBA" id="ARBA00006576"/>
    </source>
</evidence>
<dbReference type="AlphaFoldDB" id="A0AAV2IR45"/>
<proteinExistence type="inferred from homology"/>
<dbReference type="PANTHER" id="PTHR11644:SF2">
    <property type="entry name" value="CYTIDINE DEAMINASE"/>
    <property type="match status" value="1"/>
</dbReference>
<accession>A0AAV2IR45</accession>
<dbReference type="InterPro" id="IPR002125">
    <property type="entry name" value="CMP_dCMP_dom"/>
</dbReference>
<dbReference type="GO" id="GO:0072527">
    <property type="term" value="P:pyrimidine-containing compound metabolic process"/>
    <property type="evidence" value="ECO:0007669"/>
    <property type="project" value="UniProtKB-ARBA"/>
</dbReference>
<evidence type="ECO:0000256" key="13">
    <source>
        <dbReference type="RuleBase" id="RU364006"/>
    </source>
</evidence>
<feature type="active site" description="Proton donor" evidence="10">
    <location>
        <position position="57"/>
    </location>
</feature>
<comment type="catalytic activity">
    <reaction evidence="9 13">
        <text>cytidine + H2O + H(+) = uridine + NH4(+)</text>
        <dbReference type="Rhea" id="RHEA:16069"/>
        <dbReference type="ChEBI" id="CHEBI:15377"/>
        <dbReference type="ChEBI" id="CHEBI:15378"/>
        <dbReference type="ChEBI" id="CHEBI:16704"/>
        <dbReference type="ChEBI" id="CHEBI:17562"/>
        <dbReference type="ChEBI" id="CHEBI:28938"/>
        <dbReference type="EC" id="3.5.4.5"/>
    </reaction>
</comment>
<dbReference type="InterPro" id="IPR016192">
    <property type="entry name" value="APOBEC/CMP_deaminase_Zn-bd"/>
</dbReference>
<dbReference type="GO" id="GO:0005829">
    <property type="term" value="C:cytosol"/>
    <property type="evidence" value="ECO:0007669"/>
    <property type="project" value="TreeGrafter"/>
</dbReference>
<comment type="function">
    <text evidence="2 13">This enzyme scavenges exogenous and endogenous cytidine and 2'-deoxycytidine for UMP synthesis.</text>
</comment>
<organism evidence="15 16">
    <name type="scientific">Lymnaea stagnalis</name>
    <name type="common">Great pond snail</name>
    <name type="synonym">Helix stagnalis</name>
    <dbReference type="NCBI Taxonomy" id="6523"/>
    <lineage>
        <taxon>Eukaryota</taxon>
        <taxon>Metazoa</taxon>
        <taxon>Spiralia</taxon>
        <taxon>Lophotrochozoa</taxon>
        <taxon>Mollusca</taxon>
        <taxon>Gastropoda</taxon>
        <taxon>Heterobranchia</taxon>
        <taxon>Euthyneura</taxon>
        <taxon>Panpulmonata</taxon>
        <taxon>Hygrophila</taxon>
        <taxon>Lymnaeoidea</taxon>
        <taxon>Lymnaeidae</taxon>
        <taxon>Lymnaea</taxon>
    </lineage>
</organism>
<comment type="cofactor">
    <cofactor evidence="1 12 13">
        <name>Zn(2+)</name>
        <dbReference type="ChEBI" id="CHEBI:29105"/>
    </cofactor>
</comment>
<evidence type="ECO:0000256" key="2">
    <source>
        <dbReference type="ARBA" id="ARBA00003949"/>
    </source>
</evidence>
<evidence type="ECO:0000313" key="15">
    <source>
        <dbReference type="EMBL" id="CAL1549048.1"/>
    </source>
</evidence>
<dbReference type="EMBL" id="CAXITT010003286">
    <property type="protein sequence ID" value="CAL1549048.1"/>
    <property type="molecule type" value="Genomic_DNA"/>
</dbReference>
<feature type="domain" description="CMP/dCMP-type deaminase" evidence="14">
    <location>
        <begin position="3"/>
        <end position="104"/>
    </location>
</feature>
<dbReference type="GO" id="GO:0042802">
    <property type="term" value="F:identical protein binding"/>
    <property type="evidence" value="ECO:0007669"/>
    <property type="project" value="UniProtKB-ARBA"/>
</dbReference>
<dbReference type="InterPro" id="IPR006262">
    <property type="entry name" value="Cyt_deam_tetra"/>
</dbReference>
<protein>
    <recommendedName>
        <fullName evidence="4 13">Cytidine deaminase</fullName>
        <ecNumber evidence="4 13">3.5.4.5</ecNumber>
    </recommendedName>
    <alternativeName>
        <fullName evidence="8 13">Cytidine aminohydrolase</fullName>
    </alternativeName>
</protein>
<keyword evidence="7 12" id="KW-0862">Zinc</keyword>
<evidence type="ECO:0000256" key="1">
    <source>
        <dbReference type="ARBA" id="ARBA00001947"/>
    </source>
</evidence>
<dbReference type="CDD" id="cd01283">
    <property type="entry name" value="cytidine_deaminase"/>
    <property type="match status" value="1"/>
</dbReference>
<dbReference type="GO" id="GO:0055086">
    <property type="term" value="P:nucleobase-containing small molecule metabolic process"/>
    <property type="evidence" value="ECO:0007669"/>
    <property type="project" value="UniProtKB-ARBA"/>
</dbReference>
<comment type="caution">
    <text evidence="15">The sequence shown here is derived from an EMBL/GenBank/DDBJ whole genome shotgun (WGS) entry which is preliminary data.</text>
</comment>
<dbReference type="EC" id="3.5.4.5" evidence="4 13"/>
<keyword evidence="6 13" id="KW-0378">Hydrolase</keyword>
<evidence type="ECO:0000256" key="11">
    <source>
        <dbReference type="PIRSR" id="PIRSR606262-2"/>
    </source>
</evidence>